<evidence type="ECO:0000256" key="1">
    <source>
        <dbReference type="SAM" id="SignalP"/>
    </source>
</evidence>
<feature type="signal peptide" evidence="1">
    <location>
        <begin position="1"/>
        <end position="21"/>
    </location>
</feature>
<evidence type="ECO:0008006" key="4">
    <source>
        <dbReference type="Google" id="ProtNLM"/>
    </source>
</evidence>
<feature type="chain" id="PRO_5016451457" description="Type 1 fimbrial protein" evidence="1">
    <location>
        <begin position="22"/>
        <end position="96"/>
    </location>
</feature>
<organism evidence="2 3">
    <name type="scientific">Aquitalea magnusonii</name>
    <dbReference type="NCBI Taxonomy" id="332411"/>
    <lineage>
        <taxon>Bacteria</taxon>
        <taxon>Pseudomonadati</taxon>
        <taxon>Pseudomonadota</taxon>
        <taxon>Betaproteobacteria</taxon>
        <taxon>Neisseriales</taxon>
        <taxon>Chromobacteriaceae</taxon>
        <taxon>Aquitalea</taxon>
    </lineage>
</organism>
<proteinExistence type="predicted"/>
<name>A0A318JPD3_9NEIS</name>
<dbReference type="Proteomes" id="UP000248395">
    <property type="component" value="Unassembled WGS sequence"/>
</dbReference>
<keyword evidence="3" id="KW-1185">Reference proteome</keyword>
<evidence type="ECO:0000313" key="3">
    <source>
        <dbReference type="Proteomes" id="UP000248395"/>
    </source>
</evidence>
<keyword evidence="1" id="KW-0732">Signal</keyword>
<dbReference type="RefSeq" id="WP_059284534.1">
    <property type="nucleotide sequence ID" value="NZ_LNQU01000003.1"/>
</dbReference>
<dbReference type="AlphaFoldDB" id="A0A318JPD3"/>
<comment type="caution">
    <text evidence="2">The sequence shown here is derived from an EMBL/GenBank/DDBJ whole genome shotgun (WGS) entry which is preliminary data.</text>
</comment>
<gene>
    <name evidence="2" type="ORF">DFR38_102113</name>
</gene>
<dbReference type="OrthoDB" id="8594259at2"/>
<sequence length="96" mass="9737">MKKMIGVLIAVACLQANVASADNGGRIDVSGQIAKSPCAIPASTLLAYASQPRLYQAARLQASGPSCSGMDNTRSLTLSQVPGATAGTGIVNIVYN</sequence>
<evidence type="ECO:0000313" key="2">
    <source>
        <dbReference type="EMBL" id="PXX50465.1"/>
    </source>
</evidence>
<protein>
    <recommendedName>
        <fullName evidence="4">Type 1 fimbrial protein</fullName>
    </recommendedName>
</protein>
<reference evidence="2 3" key="1">
    <citation type="submission" date="2018-05" db="EMBL/GenBank/DDBJ databases">
        <title>Genomic Encyclopedia of Type Strains, Phase IV (KMG-IV): sequencing the most valuable type-strain genomes for metagenomic binning, comparative biology and taxonomic classification.</title>
        <authorList>
            <person name="Goeker M."/>
        </authorList>
    </citation>
    <scope>NUCLEOTIDE SEQUENCE [LARGE SCALE GENOMIC DNA]</scope>
    <source>
        <strain evidence="2 3">DSM 25134</strain>
    </source>
</reference>
<dbReference type="EMBL" id="QJKC01000002">
    <property type="protein sequence ID" value="PXX50465.1"/>
    <property type="molecule type" value="Genomic_DNA"/>
</dbReference>
<accession>A0A318JPD3</accession>